<keyword evidence="3" id="KW-0645">Protease</keyword>
<dbReference type="Pfam" id="PF12340">
    <property type="entry name" value="DUF3638"/>
    <property type="match status" value="1"/>
</dbReference>
<dbReference type="PANTHER" id="PTHR13367:SF33">
    <property type="entry name" value="P-LOOP CONTAINING NUCLEOSIDE TRIPHOSPHATE HYDROLASE PROTEIN"/>
    <property type="match status" value="1"/>
</dbReference>
<comment type="caution">
    <text evidence="11">The sequence shown here is derived from an EMBL/GenBank/DDBJ whole genome shotgun (WGS) entry which is preliminary data.</text>
</comment>
<evidence type="ECO:0000259" key="8">
    <source>
        <dbReference type="Pfam" id="PF12340"/>
    </source>
</evidence>
<sequence length="2906" mass="329487">MPKTRKAGQEQVETRDVADIRYISELFGAIARNLTPVESASHIASSTIYVTKRVNDHVLWKDALLPWRRWPKWLIVRVALQTTLAEWKVPDEYGYKAFITFVLAKTIKLALSGEVNGDLLFIMNHKIAARMWKLRTSFNLTRTSPSATSPFPLDHVSDAMNSVDSVLHRRWVDVRALESRRSAWEVPSPPELDAAQRFTLPRSASHLETVKVRSRVFGAGTMAFDPSSFEEELREESRRQAKCEPGVSSPDLWLAVVELEEWVSSSSNSATLSELSDLIVYYNDLALSFKSRNPEIFSRIFLAVLEIWVALDKKATEQIPLLLDYSPELRIESFEPLLLPELSQMRRLRGVEIHLQDRHTGAIYPQISVFTLSTNARSLPSRYFASDLRMQILRTEIETEASHRRVRKREERRCLSDKHASILQEAQQWDHKYSINKRGRARHDKSCFRCRKDKEAAAMRISLFEWPVPEDTILQQLVLFELCVPEAFGIWRDTTYWFAYSHDPGIQSKETSQPAVILQDYTFLSRRFVPHNSSPRITIASTAKSFLKSHYRGHSFPCNDADIIQNHPLIYRLWDMKARKWLPSTFPMIDLRASCTPNFPSGPYQSLAWTASGTTHTPNEVIARQSQCPVELSYHEWESFGHLRAGARLQWRNIILQLVSGRLDLADPAVHLLFQQAIWQAETSLEDIDFAEYREAHLDLAHEDFGCNAVRVLDGRLDSVAGNWKEGWTAATLVVVACRLFFLSPSGSVKARALSFLCRIRQVLFTWMEEVSALLNKPLGLGLLSVSRDDLVHRVLQLAACCRQTFAVGSEGLREIFRDHAATTIFMRCAITLHTNVPQDLHVLPSALRYLLERDVITATGALEPLMHAIFQNGESLDDAVVRTWEGFRRDSAPWREVGERWVACATFASSDRQNRSVYLNLVDGSLLVDGQAQGTLPKQILEHSLFKRIFPNRSTLDIIPSTMKGMDYQSRENMEGFEVHFKLNDDLIIRIRDGSNSVSEFIPPKYLEGDLPNDLVTGMVHIFRERDQNMYIHPAPSGWLPRAPVAWTLDVASRLVFSSSEDMLDPRSSVVQQLAAIFRPLEALQTNLVVSIGPEKLHIRLPRYGLEFSVAEDRLESKELPGFYVSGIQSIGTLIGLQNKLVLKSMNGEMAKVFIPEGQITISGGDSDHPTVTISPSPNVQHVKTFSYDIDDIVGRIMGDGSLTSWYRLAFLHIATTSYFPDPLSRRTGIQQGQEMLQSAQAFAFMALEAEDCVILQQIIDLSPIRQYYPAYLTSMETIKWHESLSILVQCGRFVPLVNAIIDYAQKQAIFQASPQTLRVAYKGKICLWDRADVRGSRLVSSDQLDWCDYPVSPTRCIGCPESIRKEHAVAQVVALFREWPQTAINNCLWTNFERWDQFSSKLVSDNKIDNPRIWFRESPSQVWFRLFHLCKTSLNKERDQYGLMVVFGILAYRDDIDSDLIRSLLALATNSLNKSSTVEAVIHAAAQMPMDTFDLSLGHALTQAEVLDIVTTYCHHSHPDPNWLTQENYESYSDWNSRRQKTFLIQKNQQCRALADKIFLHWPALGSKPPHMSHVLPDSSIRLYPIVKIADLRPAVESLFREKLRNRGLYQSTEQLQRALGGVRGSSRWQAGSISPLALSTPFVVIPPQRYMAMTLSSLLSELEPPTVCQKQDPVSLPAPSLARQLMVDLAKMTNRRPGRIYVMRGYREPKAAPDAEGILRSVLSPCSLFERLLHKTGQWPTTGQQCLLHQLSREPWAVQSEPWKVVFLRYAEGLAGQQQRRRIDILGRLGLETSQETGTRGDRGWDPSAYPDWLLVQLDADLLIRPLQASIAEQMMFPQSRNALMQLNMGEGKSSVSNASSTGYKINLADVQVIVPIISSALANGKQLVRVVVLKPLAAQMFQLLKQRVCGLANRRLFYLPFSRDIHLDFAKIQQIFALFKECAESGGILLCQPEHILSLKLMGLNALTQSEDSEETRMLREIQDWLNDTARDILDESDEILNVRYQLIYTVGTSRPLEGRPWRWNITQTVFSLLQAVVKTVPDGLEVARVGEPCQFPATRILTQEGGRVLIDSLIHRIVVEDGFQGWISFRNYSEEEKDIVSCFLRQPSIDSQDERILRNLLGDRFGYLLLLRGLFAHGILNLSLREKRWRVDYGLDPRRSMLAVPYRAKDSPAPRAEFGHPDMTIVLTCLSYYYGGLTDDQLEVTFRLLVNSDNPDAQYEEWVKEIEDLPATLANLRGLNLDDFEQKTQIVFPLLRFNKAVVDFYLSECVFPKEAQEFQHKLTTNAWDLARKTEKSTTGFSGTNDNKYLLPLSIEQRDQPSQLHTNAQVLDYILQKENRAVIYTDCDDALGLLRRVVKQEPPVMVLLDVGAQVLELQNVDVAREWLNLDSRRDVEAAVFFDPSTDEIRVISRNGRIQPFASSLYKKQLEKTLVYLDEAHTRGTDFKFPPGSRAVVTLGPRLTKDKLVQGCMRMRRLGKDHSVLFFASAEIQTKITAKTGVTGKIDSMHVLLWTIQETCVQIRDNGALWANQGLNFDARTTALEEYRAGGSYDTAVAALQERESRTLEELYGVASRSQSEPTGMPLTQLQSAIMDKCQSLGIALSDTALSEEQEREISHEKEDEREVERIAPAKAAVHHAEDLRRFIATGTISQPNAFISLKDCLTNTSWISLLPPGKIFRSSKLLATKDYRDTITLPRKSAGSMDQYLRAVQWVMSSKSSDVLILVSPFEANVWLPEVRRSEFAYLHLYSPRVSRNTFWPMDRLDSFTLPAERNDALDQHSLHELSLFSGQLFCGNKRSMEAVCDILGLHFQSVSNRPELQGTIDSSGFVQTEPARAALGIETCSFSSTPLPFFRELVGARRKGQGFVLTHIGQILRGNDPKDPSFEEDASVDASVAVADN</sequence>
<dbReference type="InterPro" id="IPR022099">
    <property type="entry name" value="DUF3638"/>
</dbReference>
<evidence type="ECO:0000259" key="9">
    <source>
        <dbReference type="Pfam" id="PF12359"/>
    </source>
</evidence>
<organism evidence="11 12">
    <name type="scientific">Mycena alexandri</name>
    <dbReference type="NCBI Taxonomy" id="1745969"/>
    <lineage>
        <taxon>Eukaryota</taxon>
        <taxon>Fungi</taxon>
        <taxon>Dikarya</taxon>
        <taxon>Basidiomycota</taxon>
        <taxon>Agaricomycotina</taxon>
        <taxon>Agaricomycetes</taxon>
        <taxon>Agaricomycetidae</taxon>
        <taxon>Agaricales</taxon>
        <taxon>Marasmiineae</taxon>
        <taxon>Mycenaceae</taxon>
        <taxon>Mycena</taxon>
    </lineage>
</organism>
<dbReference type="Pfam" id="PF20255">
    <property type="entry name" value="DUF6606"/>
    <property type="match status" value="1"/>
</dbReference>
<evidence type="ECO:0000256" key="5">
    <source>
        <dbReference type="ARBA" id="ARBA00022801"/>
    </source>
</evidence>
<dbReference type="EMBL" id="JARJCM010000049">
    <property type="protein sequence ID" value="KAJ7035592.1"/>
    <property type="molecule type" value="Genomic_DNA"/>
</dbReference>
<evidence type="ECO:0000256" key="3">
    <source>
        <dbReference type="ARBA" id="ARBA00022670"/>
    </source>
</evidence>
<dbReference type="InterPro" id="IPR022105">
    <property type="entry name" value="DUF3645"/>
</dbReference>
<feature type="domain" description="DUF3645" evidence="9">
    <location>
        <begin position="2161"/>
        <end position="2193"/>
    </location>
</feature>
<evidence type="ECO:0000256" key="1">
    <source>
        <dbReference type="ARBA" id="ARBA00000707"/>
    </source>
</evidence>
<comment type="catalytic activity">
    <reaction evidence="1">
        <text>Thiol-dependent hydrolysis of ester, thioester, amide, peptide and isopeptide bonds formed by the C-terminal Gly of ubiquitin (a 76-residue protein attached to proteins as an intracellular targeting signal).</text>
        <dbReference type="EC" id="3.4.19.12"/>
    </reaction>
</comment>
<evidence type="ECO:0000256" key="2">
    <source>
        <dbReference type="ARBA" id="ARBA00012759"/>
    </source>
</evidence>
<evidence type="ECO:0000259" key="10">
    <source>
        <dbReference type="Pfam" id="PF20255"/>
    </source>
</evidence>
<gene>
    <name evidence="11" type="ORF">C8F04DRAFT_1258798</name>
</gene>
<feature type="region of interest" description="Disordered" evidence="7">
    <location>
        <begin position="2884"/>
        <end position="2906"/>
    </location>
</feature>
<keyword evidence="6" id="KW-0788">Thiol protease</keyword>
<evidence type="ECO:0000256" key="4">
    <source>
        <dbReference type="ARBA" id="ARBA00022786"/>
    </source>
</evidence>
<evidence type="ECO:0000313" key="11">
    <source>
        <dbReference type="EMBL" id="KAJ7035592.1"/>
    </source>
</evidence>
<dbReference type="Proteomes" id="UP001218188">
    <property type="component" value="Unassembled WGS sequence"/>
</dbReference>
<protein>
    <recommendedName>
        <fullName evidence="2">ubiquitinyl hydrolase 1</fullName>
        <ecNumber evidence="2">3.4.19.12</ecNumber>
    </recommendedName>
</protein>
<name>A0AAD6T1F8_9AGAR</name>
<evidence type="ECO:0000256" key="6">
    <source>
        <dbReference type="ARBA" id="ARBA00022807"/>
    </source>
</evidence>
<dbReference type="Pfam" id="PF12359">
    <property type="entry name" value="DUF3645"/>
    <property type="match status" value="1"/>
</dbReference>
<keyword evidence="5" id="KW-0378">Hydrolase</keyword>
<feature type="domain" description="DUF3638" evidence="8">
    <location>
        <begin position="1806"/>
        <end position="2044"/>
    </location>
</feature>
<evidence type="ECO:0000256" key="7">
    <source>
        <dbReference type="SAM" id="MobiDB-lite"/>
    </source>
</evidence>
<evidence type="ECO:0000313" key="12">
    <source>
        <dbReference type="Proteomes" id="UP001218188"/>
    </source>
</evidence>
<dbReference type="EC" id="3.4.19.12" evidence="2"/>
<feature type="compositionally biased region" description="Low complexity" evidence="7">
    <location>
        <begin position="2897"/>
        <end position="2906"/>
    </location>
</feature>
<reference evidence="11" key="1">
    <citation type="submission" date="2023-03" db="EMBL/GenBank/DDBJ databases">
        <title>Massive genome expansion in bonnet fungi (Mycena s.s.) driven by repeated elements and novel gene families across ecological guilds.</title>
        <authorList>
            <consortium name="Lawrence Berkeley National Laboratory"/>
            <person name="Harder C.B."/>
            <person name="Miyauchi S."/>
            <person name="Viragh M."/>
            <person name="Kuo A."/>
            <person name="Thoen E."/>
            <person name="Andreopoulos B."/>
            <person name="Lu D."/>
            <person name="Skrede I."/>
            <person name="Drula E."/>
            <person name="Henrissat B."/>
            <person name="Morin E."/>
            <person name="Kohler A."/>
            <person name="Barry K."/>
            <person name="LaButti K."/>
            <person name="Morin E."/>
            <person name="Salamov A."/>
            <person name="Lipzen A."/>
            <person name="Mereny Z."/>
            <person name="Hegedus B."/>
            <person name="Baldrian P."/>
            <person name="Stursova M."/>
            <person name="Weitz H."/>
            <person name="Taylor A."/>
            <person name="Grigoriev I.V."/>
            <person name="Nagy L.G."/>
            <person name="Martin F."/>
            <person name="Kauserud H."/>
        </authorList>
    </citation>
    <scope>NUCLEOTIDE SEQUENCE</scope>
    <source>
        <strain evidence="11">CBHHK200</strain>
    </source>
</reference>
<dbReference type="GO" id="GO:0004843">
    <property type="term" value="F:cysteine-type deubiquitinase activity"/>
    <property type="evidence" value="ECO:0007669"/>
    <property type="project" value="UniProtKB-EC"/>
</dbReference>
<feature type="domain" description="DUF6606" evidence="10">
    <location>
        <begin position="2"/>
        <end position="107"/>
    </location>
</feature>
<dbReference type="InterPro" id="IPR051346">
    <property type="entry name" value="OTU_Deubiquitinase"/>
</dbReference>
<dbReference type="GO" id="GO:0006508">
    <property type="term" value="P:proteolysis"/>
    <property type="evidence" value="ECO:0007669"/>
    <property type="project" value="UniProtKB-KW"/>
</dbReference>
<proteinExistence type="predicted"/>
<accession>A0AAD6T1F8</accession>
<dbReference type="InterPro" id="IPR046541">
    <property type="entry name" value="DUF6606"/>
</dbReference>
<dbReference type="PANTHER" id="PTHR13367">
    <property type="entry name" value="UBIQUITIN THIOESTERASE"/>
    <property type="match status" value="1"/>
</dbReference>
<keyword evidence="4" id="KW-0833">Ubl conjugation pathway</keyword>
<keyword evidence="12" id="KW-1185">Reference proteome</keyword>